<feature type="repeat" description="Pumilio" evidence="2">
    <location>
        <begin position="629"/>
        <end position="667"/>
    </location>
</feature>
<dbReference type="Gene3D" id="1.25.10.10">
    <property type="entry name" value="Leucine-rich Repeat Variant"/>
    <property type="match status" value="1"/>
</dbReference>
<dbReference type="Pfam" id="PF00806">
    <property type="entry name" value="PUF"/>
    <property type="match status" value="8"/>
</dbReference>
<name>A0ABQ8YNR6_9EUKA</name>
<protein>
    <submittedName>
        <fullName evidence="5">Pumilio homology domain family member 4</fullName>
    </submittedName>
</protein>
<feature type="compositionally biased region" description="Polar residues" evidence="3">
    <location>
        <begin position="126"/>
        <end position="136"/>
    </location>
</feature>
<dbReference type="SUPFAM" id="SSF48371">
    <property type="entry name" value="ARM repeat"/>
    <property type="match status" value="1"/>
</dbReference>
<dbReference type="PROSITE" id="PS50302">
    <property type="entry name" value="PUM"/>
    <property type="match status" value="6"/>
</dbReference>
<evidence type="ECO:0000256" key="1">
    <source>
        <dbReference type="ARBA" id="ARBA00022737"/>
    </source>
</evidence>
<dbReference type="PROSITE" id="PS50303">
    <property type="entry name" value="PUM_HD"/>
    <property type="match status" value="1"/>
</dbReference>
<proteinExistence type="predicted"/>
<comment type="caution">
    <text evidence="5">The sequence shown here is derived from an EMBL/GenBank/DDBJ whole genome shotgun (WGS) entry which is preliminary data.</text>
</comment>
<feature type="region of interest" description="Disordered" evidence="3">
    <location>
        <begin position="702"/>
        <end position="728"/>
    </location>
</feature>
<dbReference type="InterPro" id="IPR001313">
    <property type="entry name" value="Pumilio_RNA-bd_rpt"/>
</dbReference>
<dbReference type="CDD" id="cd07920">
    <property type="entry name" value="Pumilio"/>
    <property type="match status" value="1"/>
</dbReference>
<feature type="region of interest" description="Disordered" evidence="3">
    <location>
        <begin position="1"/>
        <end position="59"/>
    </location>
</feature>
<feature type="domain" description="PUM-HD" evidence="4">
    <location>
        <begin position="353"/>
        <end position="693"/>
    </location>
</feature>
<dbReference type="PANTHER" id="PTHR12537">
    <property type="entry name" value="RNA BINDING PROTEIN PUMILIO-RELATED"/>
    <property type="match status" value="1"/>
</dbReference>
<organism evidence="5 6">
    <name type="scientific">Anaeramoeba flamelloides</name>
    <dbReference type="NCBI Taxonomy" id="1746091"/>
    <lineage>
        <taxon>Eukaryota</taxon>
        <taxon>Metamonada</taxon>
        <taxon>Anaeramoebidae</taxon>
        <taxon>Anaeramoeba</taxon>
    </lineage>
</organism>
<dbReference type="EMBL" id="JAOAOG010000136">
    <property type="protein sequence ID" value="KAJ6246240.1"/>
    <property type="molecule type" value="Genomic_DNA"/>
</dbReference>
<keyword evidence="1" id="KW-0677">Repeat</keyword>
<dbReference type="PANTHER" id="PTHR12537:SF13">
    <property type="entry name" value="PUMILIO HOMOLOGY DOMAIN FAMILY MEMBER 4"/>
    <property type="match status" value="1"/>
</dbReference>
<dbReference type="SMART" id="SM00025">
    <property type="entry name" value="Pumilio"/>
    <property type="match status" value="8"/>
</dbReference>
<feature type="repeat" description="Pumilio" evidence="2">
    <location>
        <begin position="378"/>
        <end position="413"/>
    </location>
</feature>
<feature type="repeat" description="Pumilio" evidence="2">
    <location>
        <begin position="523"/>
        <end position="558"/>
    </location>
</feature>
<feature type="region of interest" description="Disordered" evidence="3">
    <location>
        <begin position="97"/>
        <end position="136"/>
    </location>
</feature>
<keyword evidence="6" id="KW-1185">Reference proteome</keyword>
<dbReference type="Proteomes" id="UP001150062">
    <property type="component" value="Unassembled WGS sequence"/>
</dbReference>
<feature type="repeat" description="Pumilio" evidence="2">
    <location>
        <begin position="593"/>
        <end position="628"/>
    </location>
</feature>
<feature type="repeat" description="Pumilio" evidence="2">
    <location>
        <begin position="487"/>
        <end position="522"/>
    </location>
</feature>
<feature type="compositionally biased region" description="Polar residues" evidence="3">
    <location>
        <begin position="46"/>
        <end position="59"/>
    </location>
</feature>
<dbReference type="InterPro" id="IPR033712">
    <property type="entry name" value="Pumilio_RNA-bd"/>
</dbReference>
<sequence length="788" mass="92909">MTNRSPNNEKIEVVSSETFSNQQEQEQEQEQQQMNKFTDYQKKQPNKLSQETNQNQNRKNIYGKQQGIFSLDSQERNSGLKTNFFDKPQQRISTNKHLNQKEWFPQFPNNQREQRIGHNKRRVMRTSPSSESLTRGTSFDLYRKTSSIFSTPLNPQNLFTFDLTHSRPFSQNTQKPQNLKKSQSFFSTKKIGLTTTTTQKQNENENQKQASNQLLTRSSSMFLVMSKEMENLENVFQKITFGEENNNNKPKPKPKQLNNIKKKSMTRVRSFDQLPNNKQNSMVKSQTTNNLRTFTNKYEQLLPQNNGFSQLRTNYNQNFSNNRNFLGYLNNQQSRLKNYDFETRTLNENNQPKKEYKLNNKKILNTQIKQQEYSPINEYIGNIYKTSQNQYGCRSLQNIIETNDASTVQIIFSELKGHFEELMKDQFGNYLCQQLFQFSSHVSIYDVLIEIQQVVIPISTNLYGTRAIQKLIDCITTEEQEQILFKGFSKNLIALINNSNGNHVVQKCFIKFSQKKNEYIFQSIVENCLIITCHKHGCCVMQRCIDFAPINYRDALTDSIINNAVDLIQNPFANYVIQYMLNNDIRADEIIEAVKGHMIKLATQKFSSNVVEKCLRVANDKTRKLLIDEFIENEDSMKTLLMDNYANYVVQTSIRLATPNQYTVLYKLVKPLVPYIRNKSCLKKIQSLLNRDQNNLEYYHNNQNTNVNSSRNVNQNRYNNSNNHNNNHQQKMRYQKQNNYRNNLPQNNQFNFQKNINYNHQDQIYNNSQQYNQEYYAKNGNNYKMYKN</sequence>
<dbReference type="InterPro" id="IPR033133">
    <property type="entry name" value="PUM-HD"/>
</dbReference>
<evidence type="ECO:0000256" key="3">
    <source>
        <dbReference type="SAM" id="MobiDB-lite"/>
    </source>
</evidence>
<dbReference type="InterPro" id="IPR016024">
    <property type="entry name" value="ARM-type_fold"/>
</dbReference>
<reference evidence="5" key="1">
    <citation type="submission" date="2022-08" db="EMBL/GenBank/DDBJ databases">
        <title>Novel sulfate-reducing endosymbionts in the free-living metamonad Anaeramoeba.</title>
        <authorList>
            <person name="Jerlstrom-Hultqvist J."/>
            <person name="Cepicka I."/>
            <person name="Gallot-Lavallee L."/>
            <person name="Salas-Leiva D."/>
            <person name="Curtis B.A."/>
            <person name="Zahonova K."/>
            <person name="Pipaliya S."/>
            <person name="Dacks J."/>
            <person name="Roger A.J."/>
        </authorList>
    </citation>
    <scope>NUCLEOTIDE SEQUENCE</scope>
    <source>
        <strain evidence="5">Schooner1</strain>
    </source>
</reference>
<gene>
    <name evidence="5" type="ORF">M0813_19378</name>
</gene>
<dbReference type="InterPro" id="IPR011989">
    <property type="entry name" value="ARM-like"/>
</dbReference>
<evidence type="ECO:0000313" key="5">
    <source>
        <dbReference type="EMBL" id="KAJ6246240.1"/>
    </source>
</evidence>
<evidence type="ECO:0000313" key="6">
    <source>
        <dbReference type="Proteomes" id="UP001150062"/>
    </source>
</evidence>
<feature type="repeat" description="Pumilio" evidence="2">
    <location>
        <begin position="414"/>
        <end position="450"/>
    </location>
</feature>
<evidence type="ECO:0000256" key="2">
    <source>
        <dbReference type="PROSITE-ProRule" id="PRU00317"/>
    </source>
</evidence>
<accession>A0ABQ8YNR6</accession>
<evidence type="ECO:0000259" key="4">
    <source>
        <dbReference type="PROSITE" id="PS50303"/>
    </source>
</evidence>
<feature type="region of interest" description="Disordered" evidence="3">
    <location>
        <begin position="167"/>
        <end position="186"/>
    </location>
</feature>